<dbReference type="Proteomes" id="UP000499080">
    <property type="component" value="Unassembled WGS sequence"/>
</dbReference>
<feature type="non-terminal residue" evidence="1">
    <location>
        <position position="27"/>
    </location>
</feature>
<reference evidence="1 2" key="1">
    <citation type="journal article" date="2019" name="Sci. Rep.">
        <title>Orb-weaving spider Araneus ventricosus genome elucidates the spidroin gene catalogue.</title>
        <authorList>
            <person name="Kono N."/>
            <person name="Nakamura H."/>
            <person name="Ohtoshi R."/>
            <person name="Moran D.A.P."/>
            <person name="Shinohara A."/>
            <person name="Yoshida Y."/>
            <person name="Fujiwara M."/>
            <person name="Mori M."/>
            <person name="Tomita M."/>
            <person name="Arakawa K."/>
        </authorList>
    </citation>
    <scope>NUCLEOTIDE SEQUENCE [LARGE SCALE GENOMIC DNA]</scope>
</reference>
<dbReference type="AlphaFoldDB" id="A0A4Y2BQG6"/>
<dbReference type="EMBL" id="BGPR01236219">
    <property type="protein sequence ID" value="GBL93685.1"/>
    <property type="molecule type" value="Genomic_DNA"/>
</dbReference>
<keyword evidence="2" id="KW-1185">Reference proteome</keyword>
<sequence length="27" mass="3177">MDRSTVKPLADKWPKIWRSCDLSVRTS</sequence>
<evidence type="ECO:0000313" key="1">
    <source>
        <dbReference type="EMBL" id="GBL93685.1"/>
    </source>
</evidence>
<accession>A0A4Y2BQG6</accession>
<comment type="caution">
    <text evidence="1">The sequence shown here is derived from an EMBL/GenBank/DDBJ whole genome shotgun (WGS) entry which is preliminary data.</text>
</comment>
<protein>
    <submittedName>
        <fullName evidence="1">Uncharacterized protein</fullName>
    </submittedName>
</protein>
<gene>
    <name evidence="1" type="ORF">AVEN_208199_1</name>
</gene>
<organism evidence="1 2">
    <name type="scientific">Araneus ventricosus</name>
    <name type="common">Orbweaver spider</name>
    <name type="synonym">Epeira ventricosa</name>
    <dbReference type="NCBI Taxonomy" id="182803"/>
    <lineage>
        <taxon>Eukaryota</taxon>
        <taxon>Metazoa</taxon>
        <taxon>Ecdysozoa</taxon>
        <taxon>Arthropoda</taxon>
        <taxon>Chelicerata</taxon>
        <taxon>Arachnida</taxon>
        <taxon>Araneae</taxon>
        <taxon>Araneomorphae</taxon>
        <taxon>Entelegynae</taxon>
        <taxon>Araneoidea</taxon>
        <taxon>Araneidae</taxon>
        <taxon>Araneus</taxon>
    </lineage>
</organism>
<name>A0A4Y2BQG6_ARAVE</name>
<evidence type="ECO:0000313" key="2">
    <source>
        <dbReference type="Proteomes" id="UP000499080"/>
    </source>
</evidence>
<proteinExistence type="predicted"/>